<dbReference type="OrthoDB" id="14911at2759"/>
<dbReference type="Pfam" id="PF13091">
    <property type="entry name" value="PLDc_2"/>
    <property type="match status" value="1"/>
</dbReference>
<name>V8N6U5_OPHHA</name>
<feature type="compositionally biased region" description="Gly residues" evidence="7">
    <location>
        <begin position="1"/>
        <end position="10"/>
    </location>
</feature>
<keyword evidence="4" id="KW-0378">Hydrolase</keyword>
<feature type="region of interest" description="Disordered" evidence="7">
    <location>
        <begin position="1"/>
        <end position="25"/>
    </location>
</feature>
<dbReference type="SMART" id="SM00155">
    <property type="entry name" value="PLDc"/>
    <property type="match status" value="1"/>
</dbReference>
<feature type="domain" description="PLD phosphodiesterase" evidence="8">
    <location>
        <begin position="164"/>
        <end position="191"/>
    </location>
</feature>
<keyword evidence="6" id="KW-0443">Lipid metabolism</keyword>
<proteinExistence type="predicted"/>
<evidence type="ECO:0000256" key="5">
    <source>
        <dbReference type="ARBA" id="ARBA00022963"/>
    </source>
</evidence>
<reference evidence="9 10" key="1">
    <citation type="journal article" date="2013" name="Proc. Natl. Acad. Sci. U.S.A.">
        <title>The king cobra genome reveals dynamic gene evolution and adaptation in the snake venom system.</title>
        <authorList>
            <person name="Vonk F.J."/>
            <person name="Casewell N.R."/>
            <person name="Henkel C.V."/>
            <person name="Heimberg A.M."/>
            <person name="Jansen H.J."/>
            <person name="McCleary R.J."/>
            <person name="Kerkkamp H.M."/>
            <person name="Vos R.A."/>
            <person name="Guerreiro I."/>
            <person name="Calvete J.J."/>
            <person name="Wuster W."/>
            <person name="Woods A.E."/>
            <person name="Logan J.M."/>
            <person name="Harrison R.A."/>
            <person name="Castoe T.A."/>
            <person name="de Koning A.P."/>
            <person name="Pollock D.D."/>
            <person name="Yandell M."/>
            <person name="Calderon D."/>
            <person name="Renjifo C."/>
            <person name="Currier R.B."/>
            <person name="Salgado D."/>
            <person name="Pla D."/>
            <person name="Sanz L."/>
            <person name="Hyder A.S."/>
            <person name="Ribeiro J.M."/>
            <person name="Arntzen J.W."/>
            <person name="van den Thillart G.E."/>
            <person name="Boetzer M."/>
            <person name="Pirovano W."/>
            <person name="Dirks R.P."/>
            <person name="Spaink H.P."/>
            <person name="Duboule D."/>
            <person name="McGlinn E."/>
            <person name="Kini R.M."/>
            <person name="Richardson M.K."/>
        </authorList>
    </citation>
    <scope>NUCLEOTIDE SEQUENCE</scope>
    <source>
        <tissue evidence="9">Blood</tissue>
    </source>
</reference>
<dbReference type="InterPro" id="IPR025202">
    <property type="entry name" value="PLD-like_dom"/>
</dbReference>
<comment type="catalytic activity">
    <reaction evidence="1">
        <text>a 1,2-diacyl-sn-glycero-3-phosphocholine + H2O = a 1,2-diacyl-sn-glycero-3-phosphate + choline + H(+)</text>
        <dbReference type="Rhea" id="RHEA:14445"/>
        <dbReference type="ChEBI" id="CHEBI:15354"/>
        <dbReference type="ChEBI" id="CHEBI:15377"/>
        <dbReference type="ChEBI" id="CHEBI:15378"/>
        <dbReference type="ChEBI" id="CHEBI:57643"/>
        <dbReference type="ChEBI" id="CHEBI:58608"/>
        <dbReference type="EC" id="3.1.4.4"/>
    </reaction>
</comment>
<dbReference type="Gene3D" id="3.30.870.10">
    <property type="entry name" value="Endonuclease Chain A"/>
    <property type="match status" value="1"/>
</dbReference>
<keyword evidence="5" id="KW-0442">Lipid degradation</keyword>
<evidence type="ECO:0000256" key="4">
    <source>
        <dbReference type="ARBA" id="ARBA00022801"/>
    </source>
</evidence>
<dbReference type="GO" id="GO:0060627">
    <property type="term" value="P:regulation of vesicle-mediated transport"/>
    <property type="evidence" value="ECO:0007669"/>
    <property type="project" value="TreeGrafter"/>
</dbReference>
<dbReference type="Proteomes" id="UP000018936">
    <property type="component" value="Unassembled WGS sequence"/>
</dbReference>
<dbReference type="AlphaFoldDB" id="V8N6U5"/>
<dbReference type="PANTHER" id="PTHR18896">
    <property type="entry name" value="PHOSPHOLIPASE D"/>
    <property type="match status" value="1"/>
</dbReference>
<organism evidence="9 10">
    <name type="scientific">Ophiophagus hannah</name>
    <name type="common">King cobra</name>
    <name type="synonym">Naja hannah</name>
    <dbReference type="NCBI Taxonomy" id="8665"/>
    <lineage>
        <taxon>Eukaryota</taxon>
        <taxon>Metazoa</taxon>
        <taxon>Chordata</taxon>
        <taxon>Craniata</taxon>
        <taxon>Vertebrata</taxon>
        <taxon>Euteleostomi</taxon>
        <taxon>Lepidosauria</taxon>
        <taxon>Squamata</taxon>
        <taxon>Bifurcata</taxon>
        <taxon>Unidentata</taxon>
        <taxon>Episquamata</taxon>
        <taxon>Toxicofera</taxon>
        <taxon>Serpentes</taxon>
        <taxon>Colubroidea</taxon>
        <taxon>Elapidae</taxon>
        <taxon>Elapinae</taxon>
        <taxon>Ophiophagus</taxon>
    </lineage>
</organism>
<dbReference type="InterPro" id="IPR001736">
    <property type="entry name" value="PLipase_D/transphosphatidylase"/>
</dbReference>
<evidence type="ECO:0000256" key="7">
    <source>
        <dbReference type="SAM" id="MobiDB-lite"/>
    </source>
</evidence>
<accession>V8N6U5</accession>
<evidence type="ECO:0000259" key="8">
    <source>
        <dbReference type="PROSITE" id="PS50035"/>
    </source>
</evidence>
<evidence type="ECO:0000313" key="9">
    <source>
        <dbReference type="EMBL" id="ETE57383.1"/>
    </source>
</evidence>
<evidence type="ECO:0000256" key="3">
    <source>
        <dbReference type="ARBA" id="ARBA00022737"/>
    </source>
</evidence>
<gene>
    <name evidence="9" type="primary">Pld1</name>
    <name evidence="9" type="ORF">L345_16902</name>
</gene>
<dbReference type="EMBL" id="AZIM01008605">
    <property type="protein sequence ID" value="ETE57383.1"/>
    <property type="molecule type" value="Genomic_DNA"/>
</dbReference>
<evidence type="ECO:0000256" key="1">
    <source>
        <dbReference type="ARBA" id="ARBA00000798"/>
    </source>
</evidence>
<feature type="non-terminal residue" evidence="9">
    <location>
        <position position="1"/>
    </location>
</feature>
<keyword evidence="10" id="KW-1185">Reference proteome</keyword>
<dbReference type="PROSITE" id="PS50035">
    <property type="entry name" value="PLD"/>
    <property type="match status" value="1"/>
</dbReference>
<dbReference type="PANTHER" id="PTHR18896:SF76">
    <property type="entry name" value="PHOSPHOLIPASE"/>
    <property type="match status" value="1"/>
</dbReference>
<dbReference type="InterPro" id="IPR015679">
    <property type="entry name" value="PLipase_D_fam"/>
</dbReference>
<sequence>MQGTEGGGGRNTTSPPSGLPYLTPGAGGGLPHCSEKKPFRVYVLLPLLPGFEGDIAQGGSNSIQAILHFTYRTLCRGESSIVSRLQAGSEYQGGEGGLTPQACDDEWSLGLWWKAGASPCLDACGGLRADAPLLLSKVGEAWRNYISFCGLRTHGELQGVLLTELVYVHSKMLIADDRRVIIGSANINDRSLLGKRDSELAVLVEDRELVPSVMGGQEFEAGRFALSLRLECFR</sequence>
<dbReference type="EC" id="3.1.4.4" evidence="2"/>
<evidence type="ECO:0000313" key="10">
    <source>
        <dbReference type="Proteomes" id="UP000018936"/>
    </source>
</evidence>
<dbReference type="CDD" id="cd09141">
    <property type="entry name" value="PLDc_vPLD1_2_yPLD_like_2"/>
    <property type="match status" value="1"/>
</dbReference>
<keyword evidence="3" id="KW-0677">Repeat</keyword>
<evidence type="ECO:0000256" key="6">
    <source>
        <dbReference type="ARBA" id="ARBA00023098"/>
    </source>
</evidence>
<evidence type="ECO:0000256" key="2">
    <source>
        <dbReference type="ARBA" id="ARBA00012027"/>
    </source>
</evidence>
<protein>
    <recommendedName>
        <fullName evidence="2">phospholipase D</fullName>
        <ecNumber evidence="2">3.1.4.4</ecNumber>
    </recommendedName>
</protein>
<dbReference type="GO" id="GO:0009395">
    <property type="term" value="P:phospholipid catabolic process"/>
    <property type="evidence" value="ECO:0007669"/>
    <property type="project" value="TreeGrafter"/>
</dbReference>
<dbReference type="SUPFAM" id="SSF56024">
    <property type="entry name" value="Phospholipase D/nuclease"/>
    <property type="match status" value="1"/>
</dbReference>
<comment type="caution">
    <text evidence="9">The sequence shown here is derived from an EMBL/GenBank/DDBJ whole genome shotgun (WGS) entry which is preliminary data.</text>
</comment>
<dbReference type="GO" id="GO:0004630">
    <property type="term" value="F:phospholipase D activity"/>
    <property type="evidence" value="ECO:0007669"/>
    <property type="project" value="UniProtKB-EC"/>
</dbReference>